<name>A0ABW0NM66_9BURK</name>
<dbReference type="Gene3D" id="1.10.10.10">
    <property type="entry name" value="Winged helix-like DNA-binding domain superfamily/Winged helix DNA-binding domain"/>
    <property type="match status" value="1"/>
</dbReference>
<dbReference type="RefSeq" id="WP_376852489.1">
    <property type="nucleotide sequence ID" value="NZ_JBHSMF010000015.1"/>
</dbReference>
<dbReference type="SUPFAM" id="SSF46894">
    <property type="entry name" value="C-terminal effector domain of the bipartite response regulators"/>
    <property type="match status" value="1"/>
</dbReference>
<dbReference type="Proteomes" id="UP001596037">
    <property type="component" value="Unassembled WGS sequence"/>
</dbReference>
<keyword evidence="3" id="KW-1185">Reference proteome</keyword>
<dbReference type="InterPro" id="IPR000792">
    <property type="entry name" value="Tscrpt_reg_LuxR_C"/>
</dbReference>
<reference evidence="3" key="1">
    <citation type="journal article" date="2019" name="Int. J. Syst. Evol. Microbiol.">
        <title>The Global Catalogue of Microorganisms (GCM) 10K type strain sequencing project: providing services to taxonomists for standard genome sequencing and annotation.</title>
        <authorList>
            <consortium name="The Broad Institute Genomics Platform"/>
            <consortium name="The Broad Institute Genome Sequencing Center for Infectious Disease"/>
            <person name="Wu L."/>
            <person name="Ma J."/>
        </authorList>
    </citation>
    <scope>NUCLEOTIDE SEQUENCE [LARGE SCALE GENOMIC DNA]</scope>
    <source>
        <strain evidence="3">CCUG 57401</strain>
    </source>
</reference>
<feature type="domain" description="HTH luxR-type" evidence="1">
    <location>
        <begin position="96"/>
        <end position="161"/>
    </location>
</feature>
<accession>A0ABW0NM66</accession>
<comment type="caution">
    <text evidence="2">The sequence shown here is derived from an EMBL/GenBank/DDBJ whole genome shotgun (WGS) entry which is preliminary data.</text>
</comment>
<dbReference type="PROSITE" id="PS00622">
    <property type="entry name" value="HTH_LUXR_1"/>
    <property type="match status" value="1"/>
</dbReference>
<dbReference type="SMART" id="SM00421">
    <property type="entry name" value="HTH_LUXR"/>
    <property type="match status" value="1"/>
</dbReference>
<proteinExistence type="predicted"/>
<organism evidence="2 3">
    <name type="scientific">Caenimonas terrae</name>
    <dbReference type="NCBI Taxonomy" id="696074"/>
    <lineage>
        <taxon>Bacteria</taxon>
        <taxon>Pseudomonadati</taxon>
        <taxon>Pseudomonadota</taxon>
        <taxon>Betaproteobacteria</taxon>
        <taxon>Burkholderiales</taxon>
        <taxon>Comamonadaceae</taxon>
        <taxon>Caenimonas</taxon>
    </lineage>
</organism>
<dbReference type="PRINTS" id="PR00038">
    <property type="entry name" value="HTHLUXR"/>
</dbReference>
<protein>
    <submittedName>
        <fullName evidence="2">Helix-turn-helix transcriptional regulator</fullName>
    </submittedName>
</protein>
<gene>
    <name evidence="2" type="ORF">ACFPOE_22025</name>
</gene>
<dbReference type="InterPro" id="IPR016032">
    <property type="entry name" value="Sig_transdc_resp-reg_C-effctor"/>
</dbReference>
<sequence>MLHANQAARHELARRRVLGVRDQLLYGCSPDDGKALQEAVTKVGQGKRSMLTLSTPDGFSLTMAVLPLKVDEATGLVRAAFMFSRASVCESLMLCFFARSHSLTATEEHVLGILCQGYSAPQVAAKLNVAVSTVRSHVRSLCAKTRSSGVRELVNRVAVLPPVAPTLRHEVMH</sequence>
<evidence type="ECO:0000259" key="1">
    <source>
        <dbReference type="PROSITE" id="PS50043"/>
    </source>
</evidence>
<dbReference type="CDD" id="cd06170">
    <property type="entry name" value="LuxR_C_like"/>
    <property type="match status" value="1"/>
</dbReference>
<evidence type="ECO:0000313" key="3">
    <source>
        <dbReference type="Proteomes" id="UP001596037"/>
    </source>
</evidence>
<dbReference type="InterPro" id="IPR036388">
    <property type="entry name" value="WH-like_DNA-bd_sf"/>
</dbReference>
<evidence type="ECO:0000313" key="2">
    <source>
        <dbReference type="EMBL" id="MFC5500237.1"/>
    </source>
</evidence>
<dbReference type="EMBL" id="JBHSMF010000015">
    <property type="protein sequence ID" value="MFC5500237.1"/>
    <property type="molecule type" value="Genomic_DNA"/>
</dbReference>
<dbReference type="PROSITE" id="PS50043">
    <property type="entry name" value="HTH_LUXR_2"/>
    <property type="match status" value="1"/>
</dbReference>
<dbReference type="Pfam" id="PF00196">
    <property type="entry name" value="GerE"/>
    <property type="match status" value="1"/>
</dbReference>